<dbReference type="AlphaFoldDB" id="A0AAN6BKP1"/>
<organism evidence="3 5">
    <name type="scientific">Aspergillus lentulus</name>
    <dbReference type="NCBI Taxonomy" id="293939"/>
    <lineage>
        <taxon>Eukaryota</taxon>
        <taxon>Fungi</taxon>
        <taxon>Dikarya</taxon>
        <taxon>Ascomycota</taxon>
        <taxon>Pezizomycotina</taxon>
        <taxon>Eurotiomycetes</taxon>
        <taxon>Eurotiomycetidae</taxon>
        <taxon>Eurotiales</taxon>
        <taxon>Aspergillaceae</taxon>
        <taxon>Aspergillus</taxon>
        <taxon>Aspergillus subgen. Fumigati</taxon>
    </lineage>
</organism>
<evidence type="ECO:0000313" key="2">
    <source>
        <dbReference type="EMBL" id="GFF92115.1"/>
    </source>
</evidence>
<evidence type="ECO:0008006" key="6">
    <source>
        <dbReference type="Google" id="ProtNLM"/>
    </source>
</evidence>
<gene>
    <name evidence="3" type="ORF">CNMCM8927_002021</name>
    <name evidence="2" type="ORF">IFM60648_09634</name>
</gene>
<sequence>MCSTRPCFRPHCLLLYLLTWDDVLAAALNKAGLWSHFFEGPTYPGREPATMANISDTGAHPILDQKVSLFQELSVGQSQLLALCRALVKANALQRSGVKAVVLLDEVTSSLDEVTESTVHRIIDDEFTGKARTAIIVAHRLGTLEKHMKAGRDAVALMADGQLEEAIDYFGPATFQRFRQIGSCFTGAL</sequence>
<name>A0AAN6BKP1_ASPLE</name>
<dbReference type="PANTHER" id="PTHR43394:SF1">
    <property type="entry name" value="ATP-BINDING CASSETTE SUB-FAMILY B MEMBER 10, MITOCHONDRIAL"/>
    <property type="match status" value="1"/>
</dbReference>
<proteinExistence type="predicted"/>
<reference evidence="2 4" key="2">
    <citation type="submission" date="2020-01" db="EMBL/GenBank/DDBJ databases">
        <title>Draft genome sequence of Aspergillus lentulus IFM 60648.</title>
        <authorList>
            <person name="Takahashi H."/>
            <person name="Yaguchi T."/>
        </authorList>
    </citation>
    <scope>NUCLEOTIDE SEQUENCE [LARGE SCALE GENOMIC DNA]</scope>
    <source>
        <strain evidence="2 4">IFM 60648</strain>
    </source>
</reference>
<dbReference type="PANTHER" id="PTHR43394">
    <property type="entry name" value="ATP-DEPENDENT PERMEASE MDL1, MITOCHONDRIAL"/>
    <property type="match status" value="1"/>
</dbReference>
<feature type="signal peptide" evidence="1">
    <location>
        <begin position="1"/>
        <end position="25"/>
    </location>
</feature>
<dbReference type="Gene3D" id="3.40.50.300">
    <property type="entry name" value="P-loop containing nucleotide triphosphate hydrolases"/>
    <property type="match status" value="1"/>
</dbReference>
<dbReference type="EMBL" id="JAAAPU010000156">
    <property type="protein sequence ID" value="KAF4201132.1"/>
    <property type="molecule type" value="Genomic_DNA"/>
</dbReference>
<dbReference type="InterPro" id="IPR027417">
    <property type="entry name" value="P-loop_NTPase"/>
</dbReference>
<feature type="chain" id="PRO_5042811902" description="ABC transporter domain-containing protein" evidence="1">
    <location>
        <begin position="26"/>
        <end position="189"/>
    </location>
</feature>
<dbReference type="Proteomes" id="UP000465220">
    <property type="component" value="Unassembled WGS sequence"/>
</dbReference>
<reference evidence="3" key="3">
    <citation type="submission" date="2020-04" db="EMBL/GenBank/DDBJ databases">
        <authorList>
            <person name="Santos R.A.C."/>
            <person name="Steenwyk J.L."/>
            <person name="Rivero-Menendez O."/>
            <person name="Mead M.E."/>
            <person name="Silva L.P."/>
            <person name="Bastos R.W."/>
            <person name="Alastruey-Izquierdo A."/>
            <person name="Goldman G.H."/>
            <person name="Rokas A."/>
        </authorList>
    </citation>
    <scope>NUCLEOTIDE SEQUENCE</scope>
    <source>
        <strain evidence="3">CNM-CM8927</strain>
    </source>
</reference>
<keyword evidence="4" id="KW-1185">Reference proteome</keyword>
<dbReference type="GO" id="GO:0015421">
    <property type="term" value="F:ABC-type oligopeptide transporter activity"/>
    <property type="evidence" value="ECO:0007669"/>
    <property type="project" value="TreeGrafter"/>
</dbReference>
<comment type="caution">
    <text evidence="3">The sequence shown here is derived from an EMBL/GenBank/DDBJ whole genome shotgun (WGS) entry which is preliminary data.</text>
</comment>
<accession>A0AAN6BKP1</accession>
<evidence type="ECO:0000313" key="3">
    <source>
        <dbReference type="EMBL" id="KAF4201132.1"/>
    </source>
</evidence>
<dbReference type="Proteomes" id="UP000649114">
    <property type="component" value="Unassembled WGS sequence"/>
</dbReference>
<evidence type="ECO:0000313" key="4">
    <source>
        <dbReference type="Proteomes" id="UP000465220"/>
    </source>
</evidence>
<evidence type="ECO:0000313" key="5">
    <source>
        <dbReference type="Proteomes" id="UP000649114"/>
    </source>
</evidence>
<dbReference type="InterPro" id="IPR039421">
    <property type="entry name" value="Type_1_exporter"/>
</dbReference>
<dbReference type="EMBL" id="BLKI01000095">
    <property type="protein sequence ID" value="GFF92115.1"/>
    <property type="molecule type" value="Genomic_DNA"/>
</dbReference>
<keyword evidence="1" id="KW-0732">Signal</keyword>
<protein>
    <recommendedName>
        <fullName evidence="6">ABC transporter domain-containing protein</fullName>
    </recommendedName>
</protein>
<dbReference type="SUPFAM" id="SSF52540">
    <property type="entry name" value="P-loop containing nucleoside triphosphate hydrolases"/>
    <property type="match status" value="1"/>
</dbReference>
<evidence type="ECO:0000256" key="1">
    <source>
        <dbReference type="SAM" id="SignalP"/>
    </source>
</evidence>
<reference evidence="3" key="1">
    <citation type="journal article" date="2020" name="bioRxiv">
        <title>Genomic and phenotypic heterogeneity of clinical isolates of the human pathogens Aspergillus fumigatus, Aspergillus lentulus and Aspergillus fumigatiaffinis.</title>
        <authorList>
            <person name="dos Santos R.A.C."/>
            <person name="Steenwyk J.L."/>
            <person name="Rivero-Menendez O."/>
            <person name="Mead M.E."/>
            <person name="Silva L.P."/>
            <person name="Bastos R.W."/>
            <person name="Alastruey-Izquierdo A."/>
            <person name="Goldman G.H."/>
            <person name="Rokas A."/>
        </authorList>
    </citation>
    <scope>NUCLEOTIDE SEQUENCE</scope>
    <source>
        <strain evidence="3">CNM-CM8927</strain>
    </source>
</reference>